<sequence length="350" mass="40009">MKPLLLFLLLTAGLQVFAQNQSDTLSFKDRLQPITQDNIYKTDGYYNWCPSIIKGKDGKYHLFYSRWKKEFKFSGWLTRSEIAHAIADNPGGPYKFVGTALTARGKGHWDAINMHNPRIHSFNGKYYMYYISTHLDSNDYNEDTIAATNAKLAYKSPYWMPIRNNQRVGVAVSKSLNGPWKRFNKPLLEPSGPINILTVNPTIARGGDSKFYLIVKGDRNQAGGPRNQALAIGNSPTGPFKMQPKAVIDYMNTEDMAMWYDAKRNYYYSVFHNDNIIYMVSSADGINWDKATEFEILRPDLPMADGSHFKPLELQRPFIYEENGEPLVLAVATRDGNNSYLFFIPIKQHK</sequence>
<dbReference type="Gene3D" id="2.115.10.20">
    <property type="entry name" value="Glycosyl hydrolase domain, family 43"/>
    <property type="match status" value="1"/>
</dbReference>
<reference evidence="2 3" key="1">
    <citation type="submission" date="2018-01" db="EMBL/GenBank/DDBJ databases">
        <authorList>
            <person name="Gaut B.S."/>
            <person name="Morton B.R."/>
            <person name="Clegg M.T."/>
            <person name="Duvall M.R."/>
        </authorList>
    </citation>
    <scope>NUCLEOTIDE SEQUENCE [LARGE SCALE GENOMIC DNA]</scope>
    <source>
        <strain evidence="2 3">HR-AV</strain>
    </source>
</reference>
<accession>A0A2S5A9U3</accession>
<keyword evidence="3" id="KW-1185">Reference proteome</keyword>
<dbReference type="Proteomes" id="UP000236893">
    <property type="component" value="Unassembled WGS sequence"/>
</dbReference>
<feature type="signal peptide" evidence="1">
    <location>
        <begin position="1"/>
        <end position="18"/>
    </location>
</feature>
<gene>
    <name evidence="2" type="ORF">C3K47_02020</name>
</gene>
<dbReference type="CDD" id="cd08994">
    <property type="entry name" value="GH43_62_32_68_117_130-like"/>
    <property type="match status" value="1"/>
</dbReference>
<comment type="caution">
    <text evidence="2">The sequence shown here is derived from an EMBL/GenBank/DDBJ whole genome shotgun (WGS) entry which is preliminary data.</text>
</comment>
<protein>
    <recommendedName>
        <fullName evidence="4">Glycosyl hydrolase family 43</fullName>
    </recommendedName>
</protein>
<evidence type="ECO:0000313" key="3">
    <source>
        <dbReference type="Proteomes" id="UP000236893"/>
    </source>
</evidence>
<evidence type="ECO:0000313" key="2">
    <source>
        <dbReference type="EMBL" id="POY39296.1"/>
    </source>
</evidence>
<dbReference type="EMBL" id="PQVF01000001">
    <property type="protein sequence ID" value="POY39296.1"/>
    <property type="molecule type" value="Genomic_DNA"/>
</dbReference>
<dbReference type="AlphaFoldDB" id="A0A2S5A9U3"/>
<dbReference type="OrthoDB" id="9794572at2"/>
<dbReference type="SUPFAM" id="SSF75005">
    <property type="entry name" value="Arabinanase/levansucrase/invertase"/>
    <property type="match status" value="2"/>
</dbReference>
<dbReference type="RefSeq" id="WP_103787398.1">
    <property type="nucleotide sequence ID" value="NZ_PQVF01000001.1"/>
</dbReference>
<keyword evidence="1" id="KW-0732">Signal</keyword>
<proteinExistence type="predicted"/>
<feature type="chain" id="PRO_5015591212" description="Glycosyl hydrolase family 43" evidence="1">
    <location>
        <begin position="19"/>
        <end position="350"/>
    </location>
</feature>
<dbReference type="InterPro" id="IPR023296">
    <property type="entry name" value="Glyco_hydro_beta-prop_sf"/>
</dbReference>
<name>A0A2S5A9U3_9SPHI</name>
<evidence type="ECO:0008006" key="4">
    <source>
        <dbReference type="Google" id="ProtNLM"/>
    </source>
</evidence>
<evidence type="ECO:0000256" key="1">
    <source>
        <dbReference type="SAM" id="SignalP"/>
    </source>
</evidence>
<organism evidence="2 3">
    <name type="scientific">Solitalea longa</name>
    <dbReference type="NCBI Taxonomy" id="2079460"/>
    <lineage>
        <taxon>Bacteria</taxon>
        <taxon>Pseudomonadati</taxon>
        <taxon>Bacteroidota</taxon>
        <taxon>Sphingobacteriia</taxon>
        <taxon>Sphingobacteriales</taxon>
        <taxon>Sphingobacteriaceae</taxon>
        <taxon>Solitalea</taxon>
    </lineage>
</organism>